<proteinExistence type="predicted"/>
<gene>
    <name evidence="2" type="ORF">SAMN04488691_101813</name>
</gene>
<evidence type="ECO:0000256" key="1">
    <source>
        <dbReference type="SAM" id="Phobius"/>
    </source>
</evidence>
<sequence length="327" mass="34320">MADVTPRETFAADDRGQLFLVTALTIAVLLVGLALTLNTAIYTENVATRTTDTQLDDATSFQQALFSGGGEVLDSANRAGGGESTIESQFQSSIANWSVETASLSAVYGRSVDVSYTGTMTGGARIHQDDSTRPFTNESAGNTWVAVADEEVRNVRFNVSRTSLAGNAGDAFHFVIDDDGALGDAVVVSFHDDGTNVVVTVENDTGVVGTCAVEPKGTDESLVVDVTGGTVGPNRCLPLDTIHETFDGNVHVVFENGDEATGTYEFYTTTKNTGVSTLVSGPHYAGAGSGSWPVAQEALYDANVTYVFSTDETTVEKTIRLAPGEIA</sequence>
<keyword evidence="1" id="KW-0472">Membrane</keyword>
<keyword evidence="1" id="KW-1133">Transmembrane helix</keyword>
<evidence type="ECO:0000313" key="3">
    <source>
        <dbReference type="Proteomes" id="UP000183894"/>
    </source>
</evidence>
<dbReference type="OrthoDB" id="238714at2157"/>
<name>A0A1H7I7Z2_HALLR</name>
<dbReference type="InterPro" id="IPR055685">
    <property type="entry name" value="DUF7261"/>
</dbReference>
<reference evidence="2 3" key="1">
    <citation type="submission" date="2016-10" db="EMBL/GenBank/DDBJ databases">
        <authorList>
            <person name="de Groot N.N."/>
        </authorList>
    </citation>
    <scope>NUCLEOTIDE SEQUENCE [LARGE SCALE GENOMIC DNA]</scope>
    <source>
        <strain evidence="2 3">CDM_5</strain>
    </source>
</reference>
<evidence type="ECO:0000313" key="2">
    <source>
        <dbReference type="EMBL" id="SEK58639.1"/>
    </source>
</evidence>
<dbReference type="AlphaFoldDB" id="A0A1H7I7Z2"/>
<organism evidence="2 3">
    <name type="scientific">Haloferax larsenii</name>
    <dbReference type="NCBI Taxonomy" id="302484"/>
    <lineage>
        <taxon>Archaea</taxon>
        <taxon>Methanobacteriati</taxon>
        <taxon>Methanobacteriota</taxon>
        <taxon>Stenosarchaea group</taxon>
        <taxon>Halobacteria</taxon>
        <taxon>Halobacteriales</taxon>
        <taxon>Haloferacaceae</taxon>
        <taxon>Haloferax</taxon>
    </lineage>
</organism>
<accession>A0A1H7I7Z2</accession>
<dbReference type="Pfam" id="PF23922">
    <property type="entry name" value="DUF7261"/>
    <property type="match status" value="1"/>
</dbReference>
<dbReference type="RefSeq" id="WP_074792237.1">
    <property type="nucleotide sequence ID" value="NZ_FOAD01000001.1"/>
</dbReference>
<dbReference type="Proteomes" id="UP000183894">
    <property type="component" value="Unassembled WGS sequence"/>
</dbReference>
<protein>
    <submittedName>
        <fullName evidence="2">Uncharacterized protein</fullName>
    </submittedName>
</protein>
<keyword evidence="1" id="KW-0812">Transmembrane</keyword>
<feature type="transmembrane region" description="Helical" evidence="1">
    <location>
        <begin position="18"/>
        <end position="41"/>
    </location>
</feature>
<dbReference type="EMBL" id="FOAD01000001">
    <property type="protein sequence ID" value="SEK58639.1"/>
    <property type="molecule type" value="Genomic_DNA"/>
</dbReference>